<dbReference type="SUPFAM" id="SSF81995">
    <property type="entry name" value="beta-sandwich domain of Sec23/24"/>
    <property type="match status" value="1"/>
</dbReference>
<dbReference type="EMBL" id="CP099837">
    <property type="protein sequence ID" value="USY21139.1"/>
    <property type="molecule type" value="Genomic_DNA"/>
</dbReference>
<protein>
    <recommendedName>
        <fullName evidence="5">DUF4352 domain-containing protein</fullName>
    </recommendedName>
</protein>
<proteinExistence type="predicted"/>
<evidence type="ECO:0008006" key="5">
    <source>
        <dbReference type="Google" id="ProtNLM"/>
    </source>
</evidence>
<keyword evidence="2" id="KW-0812">Transmembrane</keyword>
<sequence>MQPPHGQYPPHPHGGQYPSPRPGPPHAAPPRPPGPPHGTPPGPPHQHPGPPHPGSHHRGPAPQKKRTGLILGLAAGGLVLAIIAAFLVVRVVGSGPDAQVGERLEVGDLMFEISELTFKGDPRAEGMIADRALLDSNIETHDYVIVTAEVENPTDEFRYWRGGIELRSSDGRVIARDTDSNLIVEDDKVPWTLVDSNNEETELNRLELDPGESGVVRSIYRLSPADELDTVSLLVHDADDNLTSAVIDVSDS</sequence>
<evidence type="ECO:0000313" key="4">
    <source>
        <dbReference type="Proteomes" id="UP001055940"/>
    </source>
</evidence>
<accession>A0ABY5D9W7</accession>
<reference evidence="3" key="1">
    <citation type="submission" date="2022-06" db="EMBL/GenBank/DDBJ databases">
        <authorList>
            <person name="Ping M."/>
        </authorList>
    </citation>
    <scope>NUCLEOTIDE SEQUENCE</scope>
    <source>
        <strain evidence="3">JCM11759T</strain>
    </source>
</reference>
<evidence type="ECO:0000313" key="3">
    <source>
        <dbReference type="EMBL" id="USY21139.1"/>
    </source>
</evidence>
<keyword evidence="2" id="KW-0472">Membrane</keyword>
<dbReference type="RefSeq" id="WP_254420084.1">
    <property type="nucleotide sequence ID" value="NZ_BAAAJB010000020.1"/>
</dbReference>
<evidence type="ECO:0000256" key="1">
    <source>
        <dbReference type="SAM" id="MobiDB-lite"/>
    </source>
</evidence>
<keyword evidence="4" id="KW-1185">Reference proteome</keyword>
<organism evidence="3 4">
    <name type="scientific">Nocardiopsis exhalans</name>
    <dbReference type="NCBI Taxonomy" id="163604"/>
    <lineage>
        <taxon>Bacteria</taxon>
        <taxon>Bacillati</taxon>
        <taxon>Actinomycetota</taxon>
        <taxon>Actinomycetes</taxon>
        <taxon>Streptosporangiales</taxon>
        <taxon>Nocardiopsidaceae</taxon>
        <taxon>Nocardiopsis</taxon>
    </lineage>
</organism>
<feature type="transmembrane region" description="Helical" evidence="2">
    <location>
        <begin position="68"/>
        <end position="89"/>
    </location>
</feature>
<name>A0ABY5D9W7_9ACTN</name>
<feature type="compositionally biased region" description="Pro residues" evidence="1">
    <location>
        <begin position="19"/>
        <end position="53"/>
    </location>
</feature>
<dbReference type="Proteomes" id="UP001055940">
    <property type="component" value="Chromosome"/>
</dbReference>
<gene>
    <name evidence="3" type="ORF">NE857_05725</name>
</gene>
<keyword evidence="2" id="KW-1133">Transmembrane helix</keyword>
<feature type="compositionally biased region" description="Pro residues" evidence="1">
    <location>
        <begin position="1"/>
        <end position="12"/>
    </location>
</feature>
<evidence type="ECO:0000256" key="2">
    <source>
        <dbReference type="SAM" id="Phobius"/>
    </source>
</evidence>
<feature type="compositionally biased region" description="Basic residues" evidence="1">
    <location>
        <begin position="54"/>
        <end position="64"/>
    </location>
</feature>
<feature type="region of interest" description="Disordered" evidence="1">
    <location>
        <begin position="1"/>
        <end position="64"/>
    </location>
</feature>